<protein>
    <submittedName>
        <fullName evidence="2">Uncharacterized protein</fullName>
    </submittedName>
</protein>
<proteinExistence type="predicted"/>
<sequence length="104" mass="11189">MTIGCIRRNAGDDRQQDDGREGGEYSVLNIRAERAETLVGDVVCAGAVHDGVRDLCVIDKELRSGVGSPDRRIRRHHSSAVNYRPPSLATTGANVSAKSAPMTK</sequence>
<dbReference type="AlphaFoldDB" id="A0A316FD11"/>
<feature type="compositionally biased region" description="Basic and acidic residues" evidence="1">
    <location>
        <begin position="9"/>
        <end position="22"/>
    </location>
</feature>
<name>A0A316FD11_9ACTN</name>
<feature type="region of interest" description="Disordered" evidence="1">
    <location>
        <begin position="66"/>
        <end position="104"/>
    </location>
</feature>
<keyword evidence="3" id="KW-1185">Reference proteome</keyword>
<feature type="region of interest" description="Disordered" evidence="1">
    <location>
        <begin position="1"/>
        <end position="22"/>
    </location>
</feature>
<evidence type="ECO:0000313" key="3">
    <source>
        <dbReference type="Proteomes" id="UP000245697"/>
    </source>
</evidence>
<comment type="caution">
    <text evidence="2">The sequence shown here is derived from an EMBL/GenBank/DDBJ whole genome shotgun (WGS) entry which is preliminary data.</text>
</comment>
<dbReference type="EMBL" id="QGGR01000011">
    <property type="protein sequence ID" value="PWK45064.1"/>
    <property type="molecule type" value="Genomic_DNA"/>
</dbReference>
<evidence type="ECO:0000313" key="2">
    <source>
        <dbReference type="EMBL" id="PWK45064.1"/>
    </source>
</evidence>
<gene>
    <name evidence="2" type="ORF">BC793_11136</name>
</gene>
<dbReference type="Proteomes" id="UP000245697">
    <property type="component" value="Unassembled WGS sequence"/>
</dbReference>
<feature type="compositionally biased region" description="Polar residues" evidence="1">
    <location>
        <begin position="88"/>
        <end position="97"/>
    </location>
</feature>
<reference evidence="2 3" key="1">
    <citation type="submission" date="2018-05" db="EMBL/GenBank/DDBJ databases">
        <title>Genomic Encyclopedia of Archaeal and Bacterial Type Strains, Phase II (KMG-II): from individual species to whole genera.</title>
        <authorList>
            <person name="Goeker M."/>
        </authorList>
    </citation>
    <scope>NUCLEOTIDE SEQUENCE [LARGE SCALE GENOMIC DNA]</scope>
    <source>
        <strain evidence="2 3">DSM 45184</strain>
    </source>
</reference>
<evidence type="ECO:0000256" key="1">
    <source>
        <dbReference type="SAM" id="MobiDB-lite"/>
    </source>
</evidence>
<accession>A0A316FD11</accession>
<organism evidence="2 3">
    <name type="scientific">Actinoplanes xinjiangensis</name>
    <dbReference type="NCBI Taxonomy" id="512350"/>
    <lineage>
        <taxon>Bacteria</taxon>
        <taxon>Bacillati</taxon>
        <taxon>Actinomycetota</taxon>
        <taxon>Actinomycetes</taxon>
        <taxon>Micromonosporales</taxon>
        <taxon>Micromonosporaceae</taxon>
        <taxon>Actinoplanes</taxon>
    </lineage>
</organism>